<comment type="catalytic activity">
    <reaction evidence="4 5">
        <text>O-phospho-L-tyrosyl-[protein] + H2O = L-tyrosyl-[protein] + phosphate</text>
        <dbReference type="Rhea" id="RHEA:10684"/>
        <dbReference type="Rhea" id="RHEA-COMP:10136"/>
        <dbReference type="Rhea" id="RHEA-COMP:20101"/>
        <dbReference type="ChEBI" id="CHEBI:15377"/>
        <dbReference type="ChEBI" id="CHEBI:43474"/>
        <dbReference type="ChEBI" id="CHEBI:46858"/>
        <dbReference type="ChEBI" id="CHEBI:61978"/>
        <dbReference type="EC" id="3.1.3.48"/>
    </reaction>
</comment>
<dbReference type="Proteomes" id="UP001220962">
    <property type="component" value="Chromosome"/>
</dbReference>
<dbReference type="AlphaFoldDB" id="A0AAX3N560"/>
<dbReference type="InterPro" id="IPR016195">
    <property type="entry name" value="Pol/histidinol_Pase-like"/>
</dbReference>
<proteinExistence type="inferred from homology"/>
<evidence type="ECO:0000313" key="7">
    <source>
        <dbReference type="EMBL" id="WDI03437.1"/>
    </source>
</evidence>
<dbReference type="EMBL" id="CP118101">
    <property type="protein sequence ID" value="WDH83782.1"/>
    <property type="molecule type" value="Genomic_DNA"/>
</dbReference>
<dbReference type="InterPro" id="IPR016667">
    <property type="entry name" value="Caps_polysacc_synth_CpsB/CapC"/>
</dbReference>
<keyword evidence="9" id="KW-1185">Reference proteome</keyword>
<dbReference type="SUPFAM" id="SSF89550">
    <property type="entry name" value="PHP domain-like"/>
    <property type="match status" value="1"/>
</dbReference>
<evidence type="ECO:0000313" key="6">
    <source>
        <dbReference type="EMBL" id="WDH83782.1"/>
    </source>
</evidence>
<protein>
    <recommendedName>
        <fullName evidence="5">Tyrosine-protein phosphatase</fullName>
        <ecNumber evidence="5">3.1.3.48</ecNumber>
    </recommendedName>
</protein>
<dbReference type="GO" id="GO:0004725">
    <property type="term" value="F:protein tyrosine phosphatase activity"/>
    <property type="evidence" value="ECO:0007669"/>
    <property type="project" value="UniProtKB-UniRule"/>
</dbReference>
<organism evidence="6 8">
    <name type="scientific">Paenibacillus urinalis</name>
    <dbReference type="NCBI Taxonomy" id="521520"/>
    <lineage>
        <taxon>Bacteria</taxon>
        <taxon>Bacillati</taxon>
        <taxon>Bacillota</taxon>
        <taxon>Bacilli</taxon>
        <taxon>Bacillales</taxon>
        <taxon>Paenibacillaceae</taxon>
        <taxon>Paenibacillus</taxon>
    </lineage>
</organism>
<dbReference type="RefSeq" id="WP_047912204.1">
    <property type="nucleotide sequence ID" value="NZ_CP118101.1"/>
</dbReference>
<reference evidence="6 9" key="1">
    <citation type="submission" date="2023-02" db="EMBL/GenBank/DDBJ databases">
        <title>Pathogen: clinical or host-associated sample.</title>
        <authorList>
            <person name="Hergert J."/>
            <person name="Casey R."/>
            <person name="Wagner J."/>
            <person name="Young E.L."/>
            <person name="Oakeson K.F."/>
        </authorList>
    </citation>
    <scope>NUCLEOTIDE SEQUENCE</scope>
    <source>
        <strain evidence="7 9">2022CK-00829</strain>
        <strain evidence="6">2022CK-00830</strain>
    </source>
</reference>
<evidence type="ECO:0000256" key="4">
    <source>
        <dbReference type="ARBA" id="ARBA00051722"/>
    </source>
</evidence>
<sequence length="252" mass="28938">MIEIHCHILPGLDDGPTSMVRSLAMAQAAVAAGITKIIATPHHLNVSHDNPSHQVEEAVQLFNLELREHNIPLQVRSGQEIRIHPRLIDLLNNEELLTLASSKYMLLELPSREVPSFFPNLLHELKVRNIIPIIAHPERNAVLLREPELLLQYMSQGALCQITAQSFLGLFGRKVQKWCFHFCKQNGFHFISSDAHDTERRSFALQAAYERLESRFGLEMVEQLQTNARRVWDNRLVELAEPVSTRRRILPW</sequence>
<evidence type="ECO:0000313" key="9">
    <source>
        <dbReference type="Proteomes" id="UP001221519"/>
    </source>
</evidence>
<evidence type="ECO:0000256" key="1">
    <source>
        <dbReference type="ARBA" id="ARBA00005750"/>
    </source>
</evidence>
<name>A0AAX3N560_9BACL</name>
<evidence type="ECO:0000256" key="3">
    <source>
        <dbReference type="ARBA" id="ARBA00022912"/>
    </source>
</evidence>
<dbReference type="Pfam" id="PF19567">
    <property type="entry name" value="CpsB_CapC"/>
    <property type="match status" value="1"/>
</dbReference>
<evidence type="ECO:0000256" key="2">
    <source>
        <dbReference type="ARBA" id="ARBA00022801"/>
    </source>
</evidence>
<gene>
    <name evidence="6" type="ORF">PUW23_06020</name>
    <name evidence="7" type="ORF">PUW25_05555</name>
</gene>
<dbReference type="Gene3D" id="3.20.20.140">
    <property type="entry name" value="Metal-dependent hydrolases"/>
    <property type="match status" value="1"/>
</dbReference>
<keyword evidence="2 5" id="KW-0378">Hydrolase</keyword>
<dbReference type="PANTHER" id="PTHR39181">
    <property type="entry name" value="TYROSINE-PROTEIN PHOSPHATASE YWQE"/>
    <property type="match status" value="1"/>
</dbReference>
<keyword evidence="3 5" id="KW-0904">Protein phosphatase</keyword>
<evidence type="ECO:0000256" key="5">
    <source>
        <dbReference type="PIRNR" id="PIRNR016557"/>
    </source>
</evidence>
<dbReference type="PIRSF" id="PIRSF016557">
    <property type="entry name" value="Caps_synth_CpsB"/>
    <property type="match status" value="1"/>
</dbReference>
<accession>A0AAX3N560</accession>
<evidence type="ECO:0000313" key="8">
    <source>
        <dbReference type="Proteomes" id="UP001220962"/>
    </source>
</evidence>
<dbReference type="PANTHER" id="PTHR39181:SF1">
    <property type="entry name" value="TYROSINE-PROTEIN PHOSPHATASE YWQE"/>
    <property type="match status" value="1"/>
</dbReference>
<dbReference type="Proteomes" id="UP001221519">
    <property type="component" value="Chromosome"/>
</dbReference>
<dbReference type="EC" id="3.1.3.48" evidence="5"/>
<comment type="similarity">
    <text evidence="1 5">Belongs to the metallo-dependent hydrolases superfamily. CpsB/CapC family.</text>
</comment>
<dbReference type="GO" id="GO:0030145">
    <property type="term" value="F:manganese ion binding"/>
    <property type="evidence" value="ECO:0007669"/>
    <property type="project" value="UniProtKB-UniRule"/>
</dbReference>
<dbReference type="EMBL" id="CP118108">
    <property type="protein sequence ID" value="WDI03437.1"/>
    <property type="molecule type" value="Genomic_DNA"/>
</dbReference>